<gene>
    <name evidence="1" type="ORF">BV25DRAFT_1826012</name>
</gene>
<organism evidence="1 2">
    <name type="scientific">Artomyces pyxidatus</name>
    <dbReference type="NCBI Taxonomy" id="48021"/>
    <lineage>
        <taxon>Eukaryota</taxon>
        <taxon>Fungi</taxon>
        <taxon>Dikarya</taxon>
        <taxon>Basidiomycota</taxon>
        <taxon>Agaricomycotina</taxon>
        <taxon>Agaricomycetes</taxon>
        <taxon>Russulales</taxon>
        <taxon>Auriscalpiaceae</taxon>
        <taxon>Artomyces</taxon>
    </lineage>
</organism>
<name>A0ACB8T252_9AGAM</name>
<sequence>MARQPKHHKKPVKYIDQKDSMLQLASSISEAQEDKAREKIAKKQPAQDAQKSPRTARGAGVRKLKLAKAALASQQAQHKKERAKSRREAKRGAPPPVREDAPPPPRKKVSFA</sequence>
<proteinExistence type="predicted"/>
<keyword evidence="2" id="KW-1185">Reference proteome</keyword>
<reference evidence="1" key="1">
    <citation type="submission" date="2021-03" db="EMBL/GenBank/DDBJ databases">
        <authorList>
            <consortium name="DOE Joint Genome Institute"/>
            <person name="Ahrendt S."/>
            <person name="Looney B.P."/>
            <person name="Miyauchi S."/>
            <person name="Morin E."/>
            <person name="Drula E."/>
            <person name="Courty P.E."/>
            <person name="Chicoki N."/>
            <person name="Fauchery L."/>
            <person name="Kohler A."/>
            <person name="Kuo A."/>
            <person name="Labutti K."/>
            <person name="Pangilinan J."/>
            <person name="Lipzen A."/>
            <person name="Riley R."/>
            <person name="Andreopoulos W."/>
            <person name="He G."/>
            <person name="Johnson J."/>
            <person name="Barry K.W."/>
            <person name="Grigoriev I.V."/>
            <person name="Nagy L."/>
            <person name="Hibbett D."/>
            <person name="Henrissat B."/>
            <person name="Matheny P.B."/>
            <person name="Labbe J."/>
            <person name="Martin F."/>
        </authorList>
    </citation>
    <scope>NUCLEOTIDE SEQUENCE</scope>
    <source>
        <strain evidence="1">HHB10654</strain>
    </source>
</reference>
<reference evidence="1" key="2">
    <citation type="journal article" date="2022" name="New Phytol.">
        <title>Evolutionary transition to the ectomycorrhizal habit in the genomes of a hyperdiverse lineage of mushroom-forming fungi.</title>
        <authorList>
            <person name="Looney B."/>
            <person name="Miyauchi S."/>
            <person name="Morin E."/>
            <person name="Drula E."/>
            <person name="Courty P.E."/>
            <person name="Kohler A."/>
            <person name="Kuo A."/>
            <person name="LaButti K."/>
            <person name="Pangilinan J."/>
            <person name="Lipzen A."/>
            <person name="Riley R."/>
            <person name="Andreopoulos W."/>
            <person name="He G."/>
            <person name="Johnson J."/>
            <person name="Nolan M."/>
            <person name="Tritt A."/>
            <person name="Barry K.W."/>
            <person name="Grigoriev I.V."/>
            <person name="Nagy L.G."/>
            <person name="Hibbett D."/>
            <person name="Henrissat B."/>
            <person name="Matheny P.B."/>
            <person name="Labbe J."/>
            <person name="Martin F.M."/>
        </authorList>
    </citation>
    <scope>NUCLEOTIDE SEQUENCE</scope>
    <source>
        <strain evidence="1">HHB10654</strain>
    </source>
</reference>
<protein>
    <submittedName>
        <fullName evidence="1">Uncharacterized protein</fullName>
    </submittedName>
</protein>
<dbReference type="Proteomes" id="UP000814140">
    <property type="component" value="Unassembled WGS sequence"/>
</dbReference>
<evidence type="ECO:0000313" key="1">
    <source>
        <dbReference type="EMBL" id="KAI0062146.1"/>
    </source>
</evidence>
<evidence type="ECO:0000313" key="2">
    <source>
        <dbReference type="Proteomes" id="UP000814140"/>
    </source>
</evidence>
<accession>A0ACB8T252</accession>
<dbReference type="EMBL" id="MU277209">
    <property type="protein sequence ID" value="KAI0062146.1"/>
    <property type="molecule type" value="Genomic_DNA"/>
</dbReference>
<comment type="caution">
    <text evidence="1">The sequence shown here is derived from an EMBL/GenBank/DDBJ whole genome shotgun (WGS) entry which is preliminary data.</text>
</comment>